<dbReference type="EMBL" id="CAJMXA010003789">
    <property type="protein sequence ID" value="CAE6516074.1"/>
    <property type="molecule type" value="Genomic_DNA"/>
</dbReference>
<organism evidence="5 6">
    <name type="scientific">Rhizoctonia solani</name>
    <dbReference type="NCBI Taxonomy" id="456999"/>
    <lineage>
        <taxon>Eukaryota</taxon>
        <taxon>Fungi</taxon>
        <taxon>Dikarya</taxon>
        <taxon>Basidiomycota</taxon>
        <taxon>Agaricomycotina</taxon>
        <taxon>Agaricomycetes</taxon>
        <taxon>Cantharellales</taxon>
        <taxon>Ceratobasidiaceae</taxon>
        <taxon>Rhizoctonia</taxon>
    </lineage>
</organism>
<dbReference type="PANTHER" id="PTHR30024">
    <property type="entry name" value="ALIPHATIC SULFONATES-BINDING PROTEIN-RELATED"/>
    <property type="match status" value="1"/>
</dbReference>
<evidence type="ECO:0000256" key="1">
    <source>
        <dbReference type="ARBA" id="ARBA00004418"/>
    </source>
</evidence>
<keyword evidence="3" id="KW-0732">Signal</keyword>
<comment type="caution">
    <text evidence="5">The sequence shown here is derived from an EMBL/GenBank/DDBJ whole genome shotgun (WGS) entry which is preliminary data.</text>
</comment>
<protein>
    <recommendedName>
        <fullName evidence="4">Ca3427-like PBP 2 domain-containing protein</fullName>
    </recommendedName>
</protein>
<proteinExistence type="inferred from homology"/>
<evidence type="ECO:0000256" key="3">
    <source>
        <dbReference type="ARBA" id="ARBA00022729"/>
    </source>
</evidence>
<dbReference type="Gene3D" id="3.40.190.10">
    <property type="entry name" value="Periplasmic binding protein-like II"/>
    <property type="match status" value="2"/>
</dbReference>
<dbReference type="GO" id="GO:0042597">
    <property type="term" value="C:periplasmic space"/>
    <property type="evidence" value="ECO:0007669"/>
    <property type="project" value="UniProtKB-SubCell"/>
</dbReference>
<accession>A0A8H3DB25</accession>
<feature type="domain" description="Ca3427-like PBP 2" evidence="4">
    <location>
        <begin position="120"/>
        <end position="214"/>
    </location>
</feature>
<name>A0A8H3DB25_9AGAM</name>
<evidence type="ECO:0000313" key="6">
    <source>
        <dbReference type="Proteomes" id="UP000663853"/>
    </source>
</evidence>
<reference evidence="5" key="1">
    <citation type="submission" date="2021-01" db="EMBL/GenBank/DDBJ databases">
        <authorList>
            <person name="Kaushik A."/>
        </authorList>
    </citation>
    <scope>NUCLEOTIDE SEQUENCE</scope>
    <source>
        <strain evidence="5">AG6-10EEA</strain>
    </source>
</reference>
<evidence type="ECO:0000313" key="5">
    <source>
        <dbReference type="EMBL" id="CAE6516074.1"/>
    </source>
</evidence>
<dbReference type="AlphaFoldDB" id="A0A8H3DB25"/>
<evidence type="ECO:0000256" key="2">
    <source>
        <dbReference type="ARBA" id="ARBA00010742"/>
    </source>
</evidence>
<dbReference type="Pfam" id="PF22384">
    <property type="entry name" value="PBP2_Ca3427_like"/>
    <property type="match status" value="1"/>
</dbReference>
<gene>
    <name evidence="5" type="ORF">RDB_LOCUS136468</name>
</gene>
<dbReference type="PANTHER" id="PTHR30024:SF47">
    <property type="entry name" value="TAURINE-BINDING PERIPLASMIC PROTEIN"/>
    <property type="match status" value="1"/>
</dbReference>
<sequence>MSRYGWSKGLSICNMAQSPPITAHARFQFDRPPRKISGMLRVGYVPEHFASPLLQYADTDQSKTFVLTPFPGGTGAMITALQNNEIDVAVALTDALIAGIANGSQAYKLVGSYVSTPLNWAVVTGKDSKYQSINDLRGTKLGISRIVVLRRWPVAMQNNWVDKDGQVEMPEFQVNNNLQGLNTSINDGTTSAFLWEWFTTKPHVDSGEVRFIGSVPTPWPSWLIAAHPSPERAEPTALRSFLGKLTEYVVKFDSNDQRAQADVDFIRERFGYPEADIRAWLNTVRWVENCTAIPGKVIVDTLNILDKAGVVKRPMDGFKVEGFVNNEVVRLV</sequence>
<dbReference type="SUPFAM" id="SSF53850">
    <property type="entry name" value="Periplasmic binding protein-like II"/>
    <property type="match status" value="1"/>
</dbReference>
<dbReference type="Proteomes" id="UP000663853">
    <property type="component" value="Unassembled WGS sequence"/>
</dbReference>
<comment type="subcellular location">
    <subcellularLocation>
        <location evidence="1">Periplasm</location>
    </subcellularLocation>
</comment>
<dbReference type="InterPro" id="IPR054364">
    <property type="entry name" value="Ca3427-like_PBP2"/>
</dbReference>
<evidence type="ECO:0000259" key="4">
    <source>
        <dbReference type="Pfam" id="PF22384"/>
    </source>
</evidence>
<comment type="similarity">
    <text evidence="2">Belongs to the bacterial solute-binding protein SsuA/TauA family.</text>
</comment>